<accession>A0A0F9UY36</accession>
<proteinExistence type="predicted"/>
<evidence type="ECO:0000313" key="1">
    <source>
        <dbReference type="EMBL" id="KKN92417.1"/>
    </source>
</evidence>
<organism evidence="1">
    <name type="scientific">marine sediment metagenome</name>
    <dbReference type="NCBI Taxonomy" id="412755"/>
    <lineage>
        <taxon>unclassified sequences</taxon>
        <taxon>metagenomes</taxon>
        <taxon>ecological metagenomes</taxon>
    </lineage>
</organism>
<protein>
    <submittedName>
        <fullName evidence="1">Uncharacterized protein</fullName>
    </submittedName>
</protein>
<comment type="caution">
    <text evidence="1">The sequence shown here is derived from an EMBL/GenBank/DDBJ whole genome shotgun (WGS) entry which is preliminary data.</text>
</comment>
<gene>
    <name evidence="1" type="ORF">LCGC14_0209080</name>
</gene>
<dbReference type="EMBL" id="LAZR01000095">
    <property type="protein sequence ID" value="KKN92417.1"/>
    <property type="molecule type" value="Genomic_DNA"/>
</dbReference>
<name>A0A0F9UY36_9ZZZZ</name>
<sequence>MAGNDTTTSVEFYAPWPDFGRALNQQWGEIRHDMAALAPLVRGAGLDSDGDFSTLDDVEKTALQAWELGEDGFHNKIRHFWNKATDTLEIQANIPPGTEQAPNWYTVWSVGDDGQVTQQTTPTTASNVGTGADVFKQKTGVDLQFRTIKATGVLSVAENSLDLTLTSTAEANTASSLGGASLVGTKVGVDLPFKGLTAGDNMELTIGANSITLKSTSQIVEFYGIVVAHSDDSYTARGTHVLKVNVDHFYLTGSGRSNETLLNLRGEIFNSDLYVAVAGDTMTGALLHPDGSAGAPAVSFSGDTNTGITRLASDDLALVSGGAAVLRALTDRVYLPKNLQILADGTAAAPDLFFFPDTDSGIYQEGVDSVAFTTGGKQAGYFDSSQNLHVFNDLRSSRVEAGVGNFYTSLIVGSTATLKYDGNLLIDPQGLGGSGYTDFTGGIFVAEDETSFSRFGGDPTGLNPSDTQDTLAARMVRSTTGSGSRRAGLFVMDLDWTGTNAGGLNMGVNGLVYTDVTTDAGNTKTTAFGGGVGGRYAFRHLSSGLFSMAGGISSMAAITGADEEGTITDAYAFLSEGGDGGAASGEITNYYGFWHKGSGGNVVNEFAIYIEDMGNANLGDAAPIKIDQQTGPGGAAIWLSADNATPSGVANGIAWGSNQQINIYPSSGDLTTDGNFLLTSASELRFRQATTGIYSQASDFLDLFASGAVRIGNSDGQAPTTYLSVEPDGDVIWTTAAGTSKISLRSDKFLLMDGVLGLDGGVLYFTETTTPTPIGNAGAIYTKANNELFFQDGAGAEHSVALLDSISQFYAVTFRESGPGRVLQSDTVTFDTAGFYVSIGGDGKPLVSPQGTIIRTDTHEGIYNLIHLNDGGLGDDEALGMTVSSDGATITLTITNTAPGKAATDPLELQFEGQNYTYTPSGGAETLTLSAGSATVPVENFVVFELSGGVPFLATSATDWPSDTLGEHHGRVCSVVVQDAASVQTHGALKIHAWTDHIEEVHGAGSGERGERGHLHSIAERLRNEPAVWRSGSAITVDNSGTTNPLYVHITSGTGYQMHRHSSPALDTDASDSIWVVNDDTTPYRKIDSLDDVTRYATGGDGAIGVSAKLTVVLWMVVNENSSDTKLFLNVPTGGYNTVSAAQTDSSNKRVHNIPQAYVGTSILLYELVLSRSGGGSTWTVEDTIDLRGVPGVAVGGGGAATTGEVNTASNVGAGAGVFAQKNSIDLEFKSLKSQDSTISVTNDADEIFIGATGSFYTNVTVEGTGKVGIGTNNPQSKLHIIDATEASISLLEDESSGADVWYDGANNLFKISTGTGGAGNQTDRFSIQRDTGNVGIGTTTPQRGFHYEGIFLKVDRINSDPHFEIGFQGNPGTNTILGRMKFGESVSGATTFNVRATMEAITSPTNSDLGELLFKTGSGPLEAGRFDADRNLHVLNDVKASRVEAGHGSFYTALNVDGPITVDGGAAKLTVGDSETGNDSIISYYDDGALAWTVGFDNTATEFVITSGAMDGTNNEINLAPDKIGFFNTAPIAKQTGVGVDAASIHAALVALGLISGP</sequence>
<reference evidence="1" key="1">
    <citation type="journal article" date="2015" name="Nature">
        <title>Complex archaea that bridge the gap between prokaryotes and eukaryotes.</title>
        <authorList>
            <person name="Spang A."/>
            <person name="Saw J.H."/>
            <person name="Jorgensen S.L."/>
            <person name="Zaremba-Niedzwiedzka K."/>
            <person name="Martijn J."/>
            <person name="Lind A.E."/>
            <person name="van Eijk R."/>
            <person name="Schleper C."/>
            <person name="Guy L."/>
            <person name="Ettema T.J."/>
        </authorList>
    </citation>
    <scope>NUCLEOTIDE SEQUENCE</scope>
</reference>